<keyword evidence="2" id="KW-1185">Reference proteome</keyword>
<dbReference type="Gramene" id="OMO88369">
    <property type="protein sequence ID" value="OMO88369"/>
    <property type="gene ID" value="CCACVL1_08445"/>
</dbReference>
<organism evidence="1 2">
    <name type="scientific">Corchorus capsularis</name>
    <name type="common">Jute</name>
    <dbReference type="NCBI Taxonomy" id="210143"/>
    <lineage>
        <taxon>Eukaryota</taxon>
        <taxon>Viridiplantae</taxon>
        <taxon>Streptophyta</taxon>
        <taxon>Embryophyta</taxon>
        <taxon>Tracheophyta</taxon>
        <taxon>Spermatophyta</taxon>
        <taxon>Magnoliopsida</taxon>
        <taxon>eudicotyledons</taxon>
        <taxon>Gunneridae</taxon>
        <taxon>Pentapetalae</taxon>
        <taxon>rosids</taxon>
        <taxon>malvids</taxon>
        <taxon>Malvales</taxon>
        <taxon>Malvaceae</taxon>
        <taxon>Grewioideae</taxon>
        <taxon>Apeibeae</taxon>
        <taxon>Corchorus</taxon>
    </lineage>
</organism>
<dbReference type="EMBL" id="AWWV01009010">
    <property type="protein sequence ID" value="OMO88369.1"/>
    <property type="molecule type" value="Genomic_DNA"/>
</dbReference>
<reference evidence="1 2" key="1">
    <citation type="submission" date="2013-09" db="EMBL/GenBank/DDBJ databases">
        <title>Corchorus capsularis genome sequencing.</title>
        <authorList>
            <person name="Alam M."/>
            <person name="Haque M.S."/>
            <person name="Islam M.S."/>
            <person name="Emdad E.M."/>
            <person name="Islam M.M."/>
            <person name="Ahmed B."/>
            <person name="Halim A."/>
            <person name="Hossen Q.M.M."/>
            <person name="Hossain M.Z."/>
            <person name="Ahmed R."/>
            <person name="Khan M.M."/>
            <person name="Islam R."/>
            <person name="Rashid M.M."/>
            <person name="Khan S.A."/>
            <person name="Rahman M.S."/>
            <person name="Alam M."/>
        </authorList>
    </citation>
    <scope>NUCLEOTIDE SEQUENCE [LARGE SCALE GENOMIC DNA]</scope>
    <source>
        <strain evidence="2">cv. CVL-1</strain>
        <tissue evidence="1">Whole seedling</tissue>
    </source>
</reference>
<dbReference type="AlphaFoldDB" id="A0A1R3J0K3"/>
<evidence type="ECO:0000313" key="2">
    <source>
        <dbReference type="Proteomes" id="UP000188268"/>
    </source>
</evidence>
<comment type="caution">
    <text evidence="1">The sequence shown here is derived from an EMBL/GenBank/DDBJ whole genome shotgun (WGS) entry which is preliminary data.</text>
</comment>
<dbReference type="Proteomes" id="UP000188268">
    <property type="component" value="Unassembled WGS sequence"/>
</dbReference>
<proteinExistence type="predicted"/>
<sequence>MDIYKSWIKRFKITGPLHPSAFLFPTAIDAFNAAMQCLLWFRPCFSPPCFGHHILTSLPSLGSSAVDLHFSDIIRAPTHWSNVTRQSLPVTRRQTSVDHHSATTPLTTPLLTAYYGDISKPIRESTMIDTKFAGRMEE</sequence>
<protein>
    <submittedName>
        <fullName evidence="1">Uncharacterized protein</fullName>
    </submittedName>
</protein>
<gene>
    <name evidence="1" type="ORF">CCACVL1_08445</name>
</gene>
<accession>A0A1R3J0K3</accession>
<evidence type="ECO:0000313" key="1">
    <source>
        <dbReference type="EMBL" id="OMO88369.1"/>
    </source>
</evidence>
<name>A0A1R3J0K3_COCAP</name>